<dbReference type="PANTHER" id="PTHR11985">
    <property type="entry name" value="GLYCEROL-3-PHOSPHATE DEHYDROGENASE"/>
    <property type="match status" value="1"/>
</dbReference>
<accession>A0A0Z8F585</accession>
<keyword evidence="4" id="KW-0285">Flavoprotein</keyword>
<dbReference type="GO" id="GO:0004368">
    <property type="term" value="F:glycerol-3-phosphate dehydrogenase (quinone) activity"/>
    <property type="evidence" value="ECO:0007669"/>
    <property type="project" value="InterPro"/>
</dbReference>
<evidence type="ECO:0000256" key="7">
    <source>
        <dbReference type="ARBA" id="ARBA00032349"/>
    </source>
</evidence>
<dbReference type="InterPro" id="IPR006076">
    <property type="entry name" value="FAD-dep_OxRdtase"/>
</dbReference>
<evidence type="ECO:0000256" key="3">
    <source>
        <dbReference type="ARBA" id="ARBA00021658"/>
    </source>
</evidence>
<evidence type="ECO:0000256" key="2">
    <source>
        <dbReference type="ARBA" id="ARBA00013104"/>
    </source>
</evidence>
<keyword evidence="6 10" id="KW-0560">Oxidoreductase</keyword>
<proteinExistence type="predicted"/>
<dbReference type="AlphaFoldDB" id="A0A0Z8F585"/>
<evidence type="ECO:0000256" key="8">
    <source>
        <dbReference type="ARBA" id="ARBA00049503"/>
    </source>
</evidence>
<dbReference type="EMBL" id="FIHD01000005">
    <property type="protein sequence ID" value="CYU73956.1"/>
    <property type="molecule type" value="Genomic_DNA"/>
</dbReference>
<feature type="domain" description="FAD dependent oxidoreductase" evidence="9">
    <location>
        <begin position="3"/>
        <end position="69"/>
    </location>
</feature>
<protein>
    <recommendedName>
        <fullName evidence="3">Alpha-glycerophosphate oxidase</fullName>
        <ecNumber evidence="2">1.1.3.21</ecNumber>
    </recommendedName>
    <alternativeName>
        <fullName evidence="7">Glycerol-3-phosphate oxidase</fullName>
    </alternativeName>
</protein>
<gene>
    <name evidence="10" type="primary">glpO_1</name>
    <name evidence="10" type="ORF">ERS132416_00465</name>
</gene>
<evidence type="ECO:0000256" key="6">
    <source>
        <dbReference type="ARBA" id="ARBA00023002"/>
    </source>
</evidence>
<comment type="cofactor">
    <cofactor evidence="1">
        <name>FAD</name>
        <dbReference type="ChEBI" id="CHEBI:57692"/>
    </cofactor>
</comment>
<dbReference type="GO" id="GO:0046168">
    <property type="term" value="P:glycerol-3-phosphate catabolic process"/>
    <property type="evidence" value="ECO:0007669"/>
    <property type="project" value="TreeGrafter"/>
</dbReference>
<reference evidence="10 11" key="1">
    <citation type="submission" date="2016-02" db="EMBL/GenBank/DDBJ databases">
        <authorList>
            <consortium name="Pathogen Informatics"/>
        </authorList>
    </citation>
    <scope>NUCLEOTIDE SEQUENCE [LARGE SCALE GENOMIC DNA]</scope>
    <source>
        <strain evidence="10 11">LSS54</strain>
    </source>
</reference>
<dbReference type="Pfam" id="PF01266">
    <property type="entry name" value="DAO"/>
    <property type="match status" value="1"/>
</dbReference>
<keyword evidence="5" id="KW-0274">FAD</keyword>
<dbReference type="Gene3D" id="3.30.9.10">
    <property type="entry name" value="D-Amino Acid Oxidase, subunit A, domain 2"/>
    <property type="match status" value="1"/>
</dbReference>
<dbReference type="PANTHER" id="PTHR11985:SF35">
    <property type="entry name" value="ANAEROBIC GLYCEROL-3-PHOSPHATE DEHYDROGENASE SUBUNIT A"/>
    <property type="match status" value="1"/>
</dbReference>
<evidence type="ECO:0000256" key="5">
    <source>
        <dbReference type="ARBA" id="ARBA00022827"/>
    </source>
</evidence>
<name>A0A0Z8F585_STRSU</name>
<evidence type="ECO:0000256" key="1">
    <source>
        <dbReference type="ARBA" id="ARBA00001974"/>
    </source>
</evidence>
<sequence>MCFLVLPRENKTYFGTTDTDYTGDLANPMVTQEDVDYLLDIVNNRFPEANLTLDDIESGWAGLRPLLSGNGASDYNGGNNGKLSDDSFNSLIEMVKGYLNNEKTRDDVEHDLTHLEGSGQRF</sequence>
<dbReference type="SUPFAM" id="SSF54373">
    <property type="entry name" value="FAD-linked reductases, C-terminal domain"/>
    <property type="match status" value="1"/>
</dbReference>
<organism evidence="10 11">
    <name type="scientific">Streptococcus suis</name>
    <dbReference type="NCBI Taxonomy" id="1307"/>
    <lineage>
        <taxon>Bacteria</taxon>
        <taxon>Bacillati</taxon>
        <taxon>Bacillota</taxon>
        <taxon>Bacilli</taxon>
        <taxon>Lactobacillales</taxon>
        <taxon>Streptococcaceae</taxon>
        <taxon>Streptococcus</taxon>
    </lineage>
</organism>
<evidence type="ECO:0000259" key="9">
    <source>
        <dbReference type="Pfam" id="PF01266"/>
    </source>
</evidence>
<evidence type="ECO:0000313" key="10">
    <source>
        <dbReference type="EMBL" id="CYU73956.1"/>
    </source>
</evidence>
<evidence type="ECO:0000256" key="4">
    <source>
        <dbReference type="ARBA" id="ARBA00022630"/>
    </source>
</evidence>
<comment type="catalytic activity">
    <reaction evidence="8">
        <text>sn-glycerol 3-phosphate + O2 = dihydroxyacetone phosphate + H2O2</text>
        <dbReference type="Rhea" id="RHEA:18369"/>
        <dbReference type="ChEBI" id="CHEBI:15379"/>
        <dbReference type="ChEBI" id="CHEBI:16240"/>
        <dbReference type="ChEBI" id="CHEBI:57597"/>
        <dbReference type="ChEBI" id="CHEBI:57642"/>
        <dbReference type="EC" id="1.1.3.21"/>
    </reaction>
</comment>
<dbReference type="InterPro" id="IPR000447">
    <property type="entry name" value="G3P_DH_FAD-dep"/>
</dbReference>
<evidence type="ECO:0000313" key="11">
    <source>
        <dbReference type="Proteomes" id="UP000073494"/>
    </source>
</evidence>
<dbReference type="Proteomes" id="UP000073494">
    <property type="component" value="Unassembled WGS sequence"/>
</dbReference>
<dbReference type="GO" id="GO:0004369">
    <property type="term" value="F:glycerol-3-phosphate oxidase activity"/>
    <property type="evidence" value="ECO:0007669"/>
    <property type="project" value="UniProtKB-EC"/>
</dbReference>
<dbReference type="EC" id="1.1.3.21" evidence="2"/>